<keyword evidence="1" id="KW-0732">Signal</keyword>
<comment type="caution">
    <text evidence="2">The sequence shown here is derived from an EMBL/GenBank/DDBJ whole genome shotgun (WGS) entry which is preliminary data.</text>
</comment>
<evidence type="ECO:0000313" key="3">
    <source>
        <dbReference type="Proteomes" id="UP000283587"/>
    </source>
</evidence>
<feature type="signal peptide" evidence="1">
    <location>
        <begin position="1"/>
        <end position="23"/>
    </location>
</feature>
<sequence>MNRRKLMKLAPVALAAGAVPALAMSGEAIASEETPVERAFRVWQAEDQKLEAIGCDDVPESDLKSAGWAARWDAQWETRWEAEKRLVSTPSENERDVLLKIAAWTQCGSGDLEGQNEHLTTLWNEIRALTGGVA</sequence>
<name>A0A419A825_9RHOB</name>
<dbReference type="Proteomes" id="UP000283587">
    <property type="component" value="Unassembled WGS sequence"/>
</dbReference>
<organism evidence="2 3">
    <name type="scientific">Paracoccus siganidrum</name>
    <dbReference type="NCBI Taxonomy" id="1276757"/>
    <lineage>
        <taxon>Bacteria</taxon>
        <taxon>Pseudomonadati</taxon>
        <taxon>Pseudomonadota</taxon>
        <taxon>Alphaproteobacteria</taxon>
        <taxon>Rhodobacterales</taxon>
        <taxon>Paracoccaceae</taxon>
        <taxon>Paracoccus</taxon>
    </lineage>
</organism>
<evidence type="ECO:0000313" key="2">
    <source>
        <dbReference type="EMBL" id="RJL17980.1"/>
    </source>
</evidence>
<gene>
    <name evidence="2" type="ORF">D3P05_08375</name>
</gene>
<keyword evidence="3" id="KW-1185">Reference proteome</keyword>
<dbReference type="OrthoDB" id="7779191at2"/>
<dbReference type="RefSeq" id="WP_119897724.1">
    <property type="nucleotide sequence ID" value="NZ_QNRC01000001.1"/>
</dbReference>
<feature type="chain" id="PRO_5019203973" description="Secreted protein" evidence="1">
    <location>
        <begin position="24"/>
        <end position="134"/>
    </location>
</feature>
<reference evidence="3" key="1">
    <citation type="submission" date="2018-09" db="EMBL/GenBank/DDBJ databases">
        <title>Paracoccus onubensis nov. sp. a moderate halophilic bacterium isolated from Gruta de las Maravillas (Aracena, Spain).</title>
        <authorList>
            <person name="Jurado V."/>
            <person name="Gutierrez-Patricio S."/>
            <person name="Gonzalez-Pimentel J.L."/>
            <person name="Miller A.Z."/>
            <person name="Laiz L."/>
            <person name="Saiz-Jimenez C."/>
        </authorList>
    </citation>
    <scope>NUCLEOTIDE SEQUENCE [LARGE SCALE GENOMIC DNA]</scope>
    <source>
        <strain evidence="3">DSM 26381</strain>
    </source>
</reference>
<dbReference type="AlphaFoldDB" id="A0A419A825"/>
<evidence type="ECO:0008006" key="4">
    <source>
        <dbReference type="Google" id="ProtNLM"/>
    </source>
</evidence>
<accession>A0A419A825</accession>
<protein>
    <recommendedName>
        <fullName evidence="4">Secreted protein</fullName>
    </recommendedName>
</protein>
<proteinExistence type="predicted"/>
<dbReference type="EMBL" id="QZEW01000029">
    <property type="protein sequence ID" value="RJL17980.1"/>
    <property type="molecule type" value="Genomic_DNA"/>
</dbReference>
<evidence type="ECO:0000256" key="1">
    <source>
        <dbReference type="SAM" id="SignalP"/>
    </source>
</evidence>